<dbReference type="PANTHER" id="PTHR15663">
    <property type="entry name" value="COMM DOMAIN-CONTAINING PROTEIN 9"/>
    <property type="match status" value="1"/>
</dbReference>
<dbReference type="PANTHER" id="PTHR15663:SF6">
    <property type="entry name" value="COMM DOMAIN-CONTAINING PROTEIN-RELATED"/>
    <property type="match status" value="1"/>
</dbReference>
<name>A0AAV7FFW4_ARIFI</name>
<dbReference type="AlphaFoldDB" id="A0AAV7FFW4"/>
<reference evidence="1 2" key="1">
    <citation type="submission" date="2021-07" db="EMBL/GenBank/DDBJ databases">
        <title>The Aristolochia fimbriata genome: insights into angiosperm evolution, floral development and chemical biosynthesis.</title>
        <authorList>
            <person name="Jiao Y."/>
        </authorList>
    </citation>
    <scope>NUCLEOTIDE SEQUENCE [LARGE SCALE GENOMIC DNA]</scope>
    <source>
        <strain evidence="1">IBCAS-2021</strain>
        <tissue evidence="1">Leaf</tissue>
    </source>
</reference>
<dbReference type="InterPro" id="IPR037360">
    <property type="entry name" value="COMMD9"/>
</dbReference>
<proteinExistence type="predicted"/>
<evidence type="ECO:0008006" key="3">
    <source>
        <dbReference type="Google" id="ProtNLM"/>
    </source>
</evidence>
<comment type="caution">
    <text evidence="1">The sequence shown here is derived from an EMBL/GenBank/DDBJ whole genome shotgun (WGS) entry which is preliminary data.</text>
</comment>
<keyword evidence="2" id="KW-1185">Reference proteome</keyword>
<gene>
    <name evidence="1" type="ORF">H6P81_003016</name>
</gene>
<evidence type="ECO:0000313" key="2">
    <source>
        <dbReference type="Proteomes" id="UP000825729"/>
    </source>
</evidence>
<accession>A0AAV7FFW4</accession>
<dbReference type="EMBL" id="JAINDJ010000002">
    <property type="protein sequence ID" value="KAG9458508.1"/>
    <property type="molecule type" value="Genomic_DNA"/>
</dbReference>
<sequence>MDETLHLHLHKLWPLKSEETLEHVLETLWKTRKTGLSSSQKSLVQSLLELPSVEELDPVLACLRSLIRKCTQENLVGDDIQKLFPIDLPLELQSILVLLLQKYQNHWKEEAAKDQSPWQKTRVSYQLKASRPPALTPFAASEMPAAMWPRQADPGNQISHTGVVPTPLVDDANLTCFAPVTLQQGDGPHDNLATIPIMKSMTWTLENQYSTPTNKVAIIILKLQDFSKTPCVETEVKFQLSRDTLEAMLRSLAYISDQLSSNVSDPSGPLLKKQRQ</sequence>
<organism evidence="1 2">
    <name type="scientific">Aristolochia fimbriata</name>
    <name type="common">White veined hardy Dutchman's pipe vine</name>
    <dbReference type="NCBI Taxonomy" id="158543"/>
    <lineage>
        <taxon>Eukaryota</taxon>
        <taxon>Viridiplantae</taxon>
        <taxon>Streptophyta</taxon>
        <taxon>Embryophyta</taxon>
        <taxon>Tracheophyta</taxon>
        <taxon>Spermatophyta</taxon>
        <taxon>Magnoliopsida</taxon>
        <taxon>Magnoliidae</taxon>
        <taxon>Piperales</taxon>
        <taxon>Aristolochiaceae</taxon>
        <taxon>Aristolochia</taxon>
    </lineage>
</organism>
<evidence type="ECO:0000313" key="1">
    <source>
        <dbReference type="EMBL" id="KAG9458508.1"/>
    </source>
</evidence>
<dbReference type="Proteomes" id="UP000825729">
    <property type="component" value="Unassembled WGS sequence"/>
</dbReference>
<protein>
    <recommendedName>
        <fullName evidence="3">COMM domain-containing protein</fullName>
    </recommendedName>
</protein>